<feature type="domain" description="OmpA-like" evidence="2">
    <location>
        <begin position="153"/>
        <end position="222"/>
    </location>
</feature>
<dbReference type="Pfam" id="PF00691">
    <property type="entry name" value="OmpA"/>
    <property type="match status" value="1"/>
</dbReference>
<evidence type="ECO:0000313" key="3">
    <source>
        <dbReference type="EMBL" id="EFG31921.2"/>
    </source>
</evidence>
<gene>
    <name evidence="3" type="ORF">HMPREF9021_00324</name>
</gene>
<sequence>MNTEKNAKNYANNTPAEKGDRFGLWVGLGAAALTALGVIGLAIYTDYQENQKTESASGVAVVSEQAPSSIPVNETQAASIAANTSNIQSQGMTAPSDVGDDDTVQIIVASQVVSAPSASAVAASSTAKAILAADGVQQEQSKVVVDGDIVRFYFATGKADVTANTLESLKGIVNGVKAGKKAVILTYSNVESNENLARDRALAVRSVLLAAGIPDGSIQVSNPTAETNDSRRVEVVLR</sequence>
<dbReference type="eggNOG" id="COG2885">
    <property type="taxonomic scope" value="Bacteria"/>
</dbReference>
<reference evidence="3 4" key="2">
    <citation type="submission" date="2011-10" db="EMBL/GenBank/DDBJ databases">
        <title>The Genome Sequence of Simonsiella muelleri ATCC 29453.</title>
        <authorList>
            <consortium name="The Broad Institute Genome Sequencing Platform"/>
            <consortium name="The Broad Institute Genome Sequencing Center for Infectious Disease"/>
            <person name="Earl A."/>
            <person name="Ward D."/>
            <person name="Feldgarden M."/>
            <person name="Gevers D."/>
            <person name="Izard J."/>
            <person name="Baranova O.V."/>
            <person name="Blanton J.M."/>
            <person name="Tanner A.C."/>
            <person name="Dewhirst F."/>
            <person name="Young S.K."/>
            <person name="Zeng Q."/>
            <person name="Gargeya S."/>
            <person name="Fitzgerald M."/>
            <person name="Haas B."/>
            <person name="Abouelleil A."/>
            <person name="Alvarado L."/>
            <person name="Arachchi H.M."/>
            <person name="Berlin A."/>
            <person name="Brown A."/>
            <person name="Chapman S.B."/>
            <person name="Chen Z."/>
            <person name="Dunbar C."/>
            <person name="Freedman E."/>
            <person name="Gearin G."/>
            <person name="Goldberg J."/>
            <person name="Griggs A."/>
            <person name="Gujja S."/>
            <person name="Heiman D."/>
            <person name="Howarth C."/>
            <person name="Larson L."/>
            <person name="Lui A."/>
            <person name="MacDonald P.J.P."/>
            <person name="Montmayeur A."/>
            <person name="Murphy C."/>
            <person name="Neiman D."/>
            <person name="Pearson M."/>
            <person name="Priest M."/>
            <person name="Roberts A."/>
            <person name="Saif S."/>
            <person name="Shea T."/>
            <person name="Shenoy N."/>
            <person name="Sisk P."/>
            <person name="Stolte C."/>
            <person name="Sykes S."/>
            <person name="Wortman J."/>
            <person name="Nusbaum C."/>
            <person name="Birren B."/>
        </authorList>
    </citation>
    <scope>NUCLEOTIDE SEQUENCE [LARGE SCALE GENOMIC DNA]</scope>
    <source>
        <strain evidence="3 4">ATCC 29453</strain>
    </source>
</reference>
<dbReference type="KEGG" id="smur:BWP33_00985"/>
<evidence type="ECO:0000256" key="1">
    <source>
        <dbReference type="SAM" id="Phobius"/>
    </source>
</evidence>
<proteinExistence type="predicted"/>
<dbReference type="Proteomes" id="UP000017813">
    <property type="component" value="Unassembled WGS sequence"/>
</dbReference>
<reference evidence="3 4" key="1">
    <citation type="submission" date="2010-03" db="EMBL/GenBank/DDBJ databases">
        <authorList>
            <consortium name="The Broad Institute Genome Sequencing Platform"/>
            <person name="Ward D."/>
            <person name="Earl A."/>
            <person name="Feldgarden M."/>
            <person name="Gevers D."/>
            <person name="Young S."/>
            <person name="Zeng Q."/>
            <person name="Koehrsen M."/>
            <person name="Alvarado L."/>
            <person name="Berlin A.M."/>
            <person name="Borenstein D."/>
            <person name="Chapman S.B."/>
            <person name="Chen Z."/>
            <person name="Engels R."/>
            <person name="Freedman E."/>
            <person name="Gellesch M."/>
            <person name="Goldberg J."/>
            <person name="Griggs A."/>
            <person name="Gujja S."/>
            <person name="Heilman E.R."/>
            <person name="Heiman D.I."/>
            <person name="Hepburn T.A."/>
            <person name="Howarth C."/>
            <person name="Jen D."/>
            <person name="Larson L."/>
            <person name="Mehta T."/>
            <person name="Park D."/>
            <person name="Pearson M."/>
            <person name="Richards J."/>
            <person name="Roberts A."/>
            <person name="Saif S."/>
            <person name="Shea T.D."/>
            <person name="Shenoy N."/>
            <person name="Sisk P."/>
            <person name="Stolte C."/>
            <person name="Sykes S.N."/>
            <person name="Walk T."/>
            <person name="White J."/>
            <person name="Yandava C."/>
            <person name="Izard J."/>
            <person name="Baranova O.V."/>
            <person name="Blanton J.M."/>
            <person name="Tanner A.C."/>
            <person name="Dewhirst F."/>
            <person name="Haas B."/>
            <person name="Nusbaum C."/>
            <person name="Birren B."/>
        </authorList>
    </citation>
    <scope>NUCLEOTIDE SEQUENCE [LARGE SCALE GENOMIC DNA]</scope>
    <source>
        <strain evidence="3 4">ATCC 29453</strain>
    </source>
</reference>
<keyword evidence="4" id="KW-1185">Reference proteome</keyword>
<dbReference type="OrthoDB" id="8526920at2"/>
<dbReference type="RefSeq" id="WP_002641234.1">
    <property type="nucleotide sequence ID" value="NZ_CP019448.1"/>
</dbReference>
<dbReference type="Gene3D" id="3.30.1330.60">
    <property type="entry name" value="OmpA-like domain"/>
    <property type="match status" value="1"/>
</dbReference>
<evidence type="ECO:0000259" key="2">
    <source>
        <dbReference type="Pfam" id="PF00691"/>
    </source>
</evidence>
<organism evidence="3 4">
    <name type="scientific">Simonsiella muelleri ATCC 29453</name>
    <dbReference type="NCBI Taxonomy" id="641147"/>
    <lineage>
        <taxon>Bacteria</taxon>
        <taxon>Pseudomonadati</taxon>
        <taxon>Pseudomonadota</taxon>
        <taxon>Betaproteobacteria</taxon>
        <taxon>Neisseriales</taxon>
        <taxon>Neisseriaceae</taxon>
        <taxon>Simonsiella</taxon>
    </lineage>
</organism>
<name>V9H9P4_9NEIS</name>
<evidence type="ECO:0000313" key="4">
    <source>
        <dbReference type="Proteomes" id="UP000017813"/>
    </source>
</evidence>
<feature type="transmembrane region" description="Helical" evidence="1">
    <location>
        <begin position="22"/>
        <end position="44"/>
    </location>
</feature>
<dbReference type="EMBL" id="ADCY02000006">
    <property type="protein sequence ID" value="EFG31921.2"/>
    <property type="molecule type" value="Genomic_DNA"/>
</dbReference>
<dbReference type="InterPro" id="IPR006665">
    <property type="entry name" value="OmpA-like"/>
</dbReference>
<comment type="caution">
    <text evidence="3">The sequence shown here is derived from an EMBL/GenBank/DDBJ whole genome shotgun (WGS) entry which is preliminary data.</text>
</comment>
<dbReference type="SUPFAM" id="SSF103088">
    <property type="entry name" value="OmpA-like"/>
    <property type="match status" value="1"/>
</dbReference>
<keyword evidence="1" id="KW-1133">Transmembrane helix</keyword>
<dbReference type="HOGENOM" id="CLU_101790_0_0_4"/>
<protein>
    <recommendedName>
        <fullName evidence="2">OmpA-like domain-containing protein</fullName>
    </recommendedName>
</protein>
<dbReference type="InterPro" id="IPR036737">
    <property type="entry name" value="OmpA-like_sf"/>
</dbReference>
<keyword evidence="1" id="KW-0812">Transmembrane</keyword>
<keyword evidence="1" id="KW-0472">Membrane</keyword>
<dbReference type="AlphaFoldDB" id="V9H9P4"/>
<accession>V9H9P4</accession>